<feature type="domain" description="Radical SAM core" evidence="6">
    <location>
        <begin position="6"/>
        <end position="226"/>
    </location>
</feature>
<name>A0A7U8C2D2_NEPCE</name>
<keyword evidence="8" id="KW-1185">Reference proteome</keyword>
<dbReference type="OrthoDB" id="9792276at2"/>
<dbReference type="CDD" id="cd01335">
    <property type="entry name" value="Radical_SAM"/>
    <property type="match status" value="1"/>
</dbReference>
<dbReference type="GO" id="GO:0046872">
    <property type="term" value="F:metal ion binding"/>
    <property type="evidence" value="ECO:0007669"/>
    <property type="project" value="UniProtKB-KW"/>
</dbReference>
<dbReference type="SFLD" id="SFLDG01067">
    <property type="entry name" value="SPASM/twitch_domain_containing"/>
    <property type="match status" value="1"/>
</dbReference>
<comment type="caution">
    <text evidence="7">The sequence shown here is derived from an EMBL/GenBank/DDBJ whole genome shotgun (WGS) entry which is preliminary data.</text>
</comment>
<dbReference type="InterPro" id="IPR013785">
    <property type="entry name" value="Aldolase_TIM"/>
</dbReference>
<dbReference type="InterPro" id="IPR058240">
    <property type="entry name" value="rSAM_sf"/>
</dbReference>
<keyword evidence="3" id="KW-0479">Metal-binding</keyword>
<dbReference type="InterPro" id="IPR050377">
    <property type="entry name" value="Radical_SAM_PqqE_MftC-like"/>
</dbReference>
<comment type="cofactor">
    <cofactor evidence="1">
        <name>[4Fe-4S] cluster</name>
        <dbReference type="ChEBI" id="CHEBI:49883"/>
    </cofactor>
</comment>
<proteinExistence type="predicted"/>
<dbReference type="RefSeq" id="WP_007021126.1">
    <property type="nucleotide sequence ID" value="NZ_CH724125.1"/>
</dbReference>
<sequence>MSPFEDRFDHSAYVSMTMEFRCNLRCVHCMIEGTMDHLQPQSRDQFNELMSFNREQKQWRGLILTGSEITLLRDLPELITAAKQSGFEHVRIQSHGMHLGKMDYCEKLISAGVDEFFISVAAADAESHDAITQVPGSFEKTLRGLENIEQWQHTISITNTVVTKNSYKQLPDVVRSLSHLKQLAQMEFWFYWPMSEKDEKDLLVPHLDMLPYLQEAVALAKALGRRVEIKNFPHCLLGDMKGDLVNGQPQLFIDPVFWSEFEKNGFYQCKHRQTCQSAECLGLNSAYIDKFGWEEEILVPQYNG</sequence>
<evidence type="ECO:0000256" key="1">
    <source>
        <dbReference type="ARBA" id="ARBA00001966"/>
    </source>
</evidence>
<protein>
    <submittedName>
        <fullName evidence="7">Molybdenum cofactor biosynthesis enzyme</fullName>
    </submittedName>
</protein>
<dbReference type="Pfam" id="PF04055">
    <property type="entry name" value="Radical_SAM"/>
    <property type="match status" value="1"/>
</dbReference>
<dbReference type="GO" id="GO:0051536">
    <property type="term" value="F:iron-sulfur cluster binding"/>
    <property type="evidence" value="ECO:0007669"/>
    <property type="project" value="UniProtKB-KW"/>
</dbReference>
<evidence type="ECO:0000313" key="8">
    <source>
        <dbReference type="Proteomes" id="UP000002171"/>
    </source>
</evidence>
<dbReference type="PROSITE" id="PS51918">
    <property type="entry name" value="RADICAL_SAM"/>
    <property type="match status" value="1"/>
</dbReference>
<evidence type="ECO:0000256" key="2">
    <source>
        <dbReference type="ARBA" id="ARBA00022691"/>
    </source>
</evidence>
<evidence type="ECO:0000259" key="6">
    <source>
        <dbReference type="PROSITE" id="PS51918"/>
    </source>
</evidence>
<dbReference type="InterPro" id="IPR007197">
    <property type="entry name" value="rSAM"/>
</dbReference>
<dbReference type="SFLD" id="SFLDS00029">
    <property type="entry name" value="Radical_SAM"/>
    <property type="match status" value="1"/>
</dbReference>
<evidence type="ECO:0000256" key="4">
    <source>
        <dbReference type="ARBA" id="ARBA00023004"/>
    </source>
</evidence>
<dbReference type="PANTHER" id="PTHR11228:SF34">
    <property type="entry name" value="TUNGSTEN-CONTAINING ALDEHYDE FERREDOXIN OXIDOREDUCTASE COFACTOR MODIFYING PROTEIN"/>
    <property type="match status" value="1"/>
</dbReference>
<keyword evidence="5" id="KW-0411">Iron-sulfur</keyword>
<dbReference type="AlphaFoldDB" id="A0A7U8C2D2"/>
<organism evidence="7 8">
    <name type="scientific">Neptuniibacter caesariensis</name>
    <dbReference type="NCBI Taxonomy" id="207954"/>
    <lineage>
        <taxon>Bacteria</taxon>
        <taxon>Pseudomonadati</taxon>
        <taxon>Pseudomonadota</taxon>
        <taxon>Gammaproteobacteria</taxon>
        <taxon>Oceanospirillales</taxon>
        <taxon>Oceanospirillaceae</taxon>
        <taxon>Neptuniibacter</taxon>
    </lineage>
</organism>
<evidence type="ECO:0000313" key="7">
    <source>
        <dbReference type="EMBL" id="EAR60227.1"/>
    </source>
</evidence>
<dbReference type="Gene3D" id="3.20.20.70">
    <property type="entry name" value="Aldolase class I"/>
    <property type="match status" value="1"/>
</dbReference>
<evidence type="ECO:0000256" key="3">
    <source>
        <dbReference type="ARBA" id="ARBA00022723"/>
    </source>
</evidence>
<dbReference type="GO" id="GO:0003824">
    <property type="term" value="F:catalytic activity"/>
    <property type="evidence" value="ECO:0007669"/>
    <property type="project" value="InterPro"/>
</dbReference>
<gene>
    <name evidence="7" type="ORF">MED92_17309</name>
</gene>
<accession>A0A7U8C2D2</accession>
<dbReference type="SUPFAM" id="SSF102114">
    <property type="entry name" value="Radical SAM enzymes"/>
    <property type="match status" value="1"/>
</dbReference>
<reference evidence="7 8" key="1">
    <citation type="submission" date="2006-02" db="EMBL/GenBank/DDBJ databases">
        <authorList>
            <person name="Pinhassi J."/>
            <person name="Pedros-Alio C."/>
            <person name="Ferriera S."/>
            <person name="Johnson J."/>
            <person name="Kravitz S."/>
            <person name="Halpern A."/>
            <person name="Remington K."/>
            <person name="Beeson K."/>
            <person name="Tran B."/>
            <person name="Rogers Y.-H."/>
            <person name="Friedman R."/>
            <person name="Venter J.C."/>
        </authorList>
    </citation>
    <scope>NUCLEOTIDE SEQUENCE [LARGE SCALE GENOMIC DNA]</scope>
    <source>
        <strain evidence="7 8">MED92</strain>
    </source>
</reference>
<keyword evidence="2" id="KW-0949">S-adenosyl-L-methionine</keyword>
<dbReference type="Proteomes" id="UP000002171">
    <property type="component" value="Unassembled WGS sequence"/>
</dbReference>
<evidence type="ECO:0000256" key="5">
    <source>
        <dbReference type="ARBA" id="ARBA00023014"/>
    </source>
</evidence>
<dbReference type="PANTHER" id="PTHR11228">
    <property type="entry name" value="RADICAL SAM DOMAIN PROTEIN"/>
    <property type="match status" value="1"/>
</dbReference>
<dbReference type="EMBL" id="AAOW01000021">
    <property type="protein sequence ID" value="EAR60227.1"/>
    <property type="molecule type" value="Genomic_DNA"/>
</dbReference>
<keyword evidence="4" id="KW-0408">Iron</keyword>